<dbReference type="CDD" id="cd18731">
    <property type="entry name" value="PIN_NgFitB-like"/>
    <property type="match status" value="1"/>
</dbReference>
<dbReference type="InterPro" id="IPR022907">
    <property type="entry name" value="VapC_family"/>
</dbReference>
<reference evidence="11 12" key="3">
    <citation type="submission" date="2017-03" db="EMBL/GenBank/DDBJ databases">
        <authorList>
            <person name="Regsiter A."/>
            <person name="William W."/>
        </authorList>
    </citation>
    <scope>NUCLEOTIDE SEQUENCE [LARGE SCALE GENOMIC DNA]</scope>
    <source>
        <strain evidence="11">PRJEB5721</strain>
    </source>
</reference>
<name>A0A060USZ6_9PROT</name>
<organism evidence="10">
    <name type="scientific">Acidithiobacillus ferrivorans</name>
    <dbReference type="NCBI Taxonomy" id="160808"/>
    <lineage>
        <taxon>Bacteria</taxon>
        <taxon>Pseudomonadati</taxon>
        <taxon>Pseudomonadota</taxon>
        <taxon>Acidithiobacillia</taxon>
        <taxon>Acidithiobacillales</taxon>
        <taxon>Acidithiobacillaceae</taxon>
        <taxon>Acidithiobacillus</taxon>
    </lineage>
</organism>
<keyword evidence="5 8" id="KW-0378">Hydrolase</keyword>
<feature type="binding site" evidence="8">
    <location>
        <position position="104"/>
    </location>
    <ligand>
        <name>Mg(2+)</name>
        <dbReference type="ChEBI" id="CHEBI:18420"/>
    </ligand>
</feature>
<dbReference type="RefSeq" id="WP_035194998.1">
    <property type="nucleotide sequence ID" value="NZ_CCCS020000056.1"/>
</dbReference>
<dbReference type="GO" id="GO:0016787">
    <property type="term" value="F:hydrolase activity"/>
    <property type="evidence" value="ECO:0007669"/>
    <property type="project" value="UniProtKB-KW"/>
</dbReference>
<evidence type="ECO:0000256" key="2">
    <source>
        <dbReference type="ARBA" id="ARBA00022649"/>
    </source>
</evidence>
<dbReference type="GO" id="GO:0090729">
    <property type="term" value="F:toxin activity"/>
    <property type="evidence" value="ECO:0007669"/>
    <property type="project" value="UniProtKB-KW"/>
</dbReference>
<protein>
    <recommendedName>
        <fullName evidence="8">Ribonuclease VapC</fullName>
        <shortName evidence="8">RNase VapC</shortName>
        <ecNumber evidence="8">3.1.-.-</ecNumber>
    </recommendedName>
    <alternativeName>
        <fullName evidence="8">Toxin VapC</fullName>
    </alternativeName>
</protein>
<dbReference type="Proteomes" id="UP000193925">
    <property type="component" value="Chromosome AFERRI"/>
</dbReference>
<dbReference type="EMBL" id="LT841305">
    <property type="protein sequence ID" value="SMH66729.1"/>
    <property type="molecule type" value="Genomic_DNA"/>
</dbReference>
<comment type="cofactor">
    <cofactor evidence="1 8">
        <name>Mg(2+)</name>
        <dbReference type="ChEBI" id="CHEBI:18420"/>
    </cofactor>
</comment>
<evidence type="ECO:0000256" key="4">
    <source>
        <dbReference type="ARBA" id="ARBA00022723"/>
    </source>
</evidence>
<dbReference type="EC" id="3.1.-.-" evidence="8"/>
<evidence type="ECO:0000313" key="10">
    <source>
        <dbReference type="EMBL" id="CDQ11757.1"/>
    </source>
</evidence>
<evidence type="ECO:0000256" key="6">
    <source>
        <dbReference type="ARBA" id="ARBA00022842"/>
    </source>
</evidence>
<dbReference type="InterPro" id="IPR050556">
    <property type="entry name" value="Type_II_TA_system_RNase"/>
</dbReference>
<keyword evidence="2 8" id="KW-1277">Toxin-antitoxin system</keyword>
<comment type="similarity">
    <text evidence="7 8">Belongs to the PINc/VapC protein family.</text>
</comment>
<dbReference type="PANTHER" id="PTHR33653:SF1">
    <property type="entry name" value="RIBONUCLEASE VAPC2"/>
    <property type="match status" value="1"/>
</dbReference>
<dbReference type="AlphaFoldDB" id="A0A060USZ6"/>
<dbReference type="EMBL" id="CCCS020000056">
    <property type="protein sequence ID" value="CDQ11757.1"/>
    <property type="molecule type" value="Genomic_DNA"/>
</dbReference>
<evidence type="ECO:0000256" key="3">
    <source>
        <dbReference type="ARBA" id="ARBA00022722"/>
    </source>
</evidence>
<keyword evidence="3 8" id="KW-0540">Nuclease</keyword>
<evidence type="ECO:0000256" key="5">
    <source>
        <dbReference type="ARBA" id="ARBA00022801"/>
    </source>
</evidence>
<gene>
    <name evidence="8" type="primary">vapC</name>
    <name evidence="11" type="ORF">AFERRI_40078</name>
    <name evidence="10" type="ORF">AFERRI_60012</name>
</gene>
<dbReference type="InterPro" id="IPR029060">
    <property type="entry name" value="PIN-like_dom_sf"/>
</dbReference>
<dbReference type="GO" id="GO:0004540">
    <property type="term" value="F:RNA nuclease activity"/>
    <property type="evidence" value="ECO:0007669"/>
    <property type="project" value="InterPro"/>
</dbReference>
<reference evidence="10" key="1">
    <citation type="submission" date="2014-03" db="EMBL/GenBank/DDBJ databases">
        <authorList>
            <person name="Genoscope - CEA"/>
        </authorList>
    </citation>
    <scope>NUCLEOTIDE SEQUENCE [LARGE SCALE GENOMIC DNA]</scope>
    <source>
        <strain evidence="10">CF27</strain>
    </source>
</reference>
<evidence type="ECO:0000313" key="11">
    <source>
        <dbReference type="EMBL" id="SMH66729.1"/>
    </source>
</evidence>
<keyword evidence="6 8" id="KW-0460">Magnesium</keyword>
<dbReference type="HAMAP" id="MF_00265">
    <property type="entry name" value="VapC_Nob1"/>
    <property type="match status" value="1"/>
</dbReference>
<proteinExistence type="inferred from homology"/>
<dbReference type="PANTHER" id="PTHR33653">
    <property type="entry name" value="RIBONUCLEASE VAPC2"/>
    <property type="match status" value="1"/>
</dbReference>
<reference evidence="10" key="2">
    <citation type="submission" date="2014-07" db="EMBL/GenBank/DDBJ databases">
        <title>Initial genome analysis of the psychrotolerant acidophile Acidithiobacillus ferrivorans CF27: insights into iron and sulfur oxidation pathways and into biofilm formation.</title>
        <authorList>
            <person name="Talla E."/>
            <person name="Hedrich S."/>
            <person name="Mangenot S."/>
            <person name="Ji B."/>
            <person name="Johnson D.B."/>
            <person name="Barbe V."/>
            <person name="Bonnefoy V."/>
        </authorList>
    </citation>
    <scope>NUCLEOTIDE SEQUENCE [LARGE SCALE GENOMIC DNA]</scope>
    <source>
        <strain evidence="10">CF27</strain>
    </source>
</reference>
<evidence type="ECO:0000256" key="8">
    <source>
        <dbReference type="HAMAP-Rule" id="MF_00265"/>
    </source>
</evidence>
<keyword evidence="4 8" id="KW-0479">Metal-binding</keyword>
<feature type="domain" description="PIN" evidence="9">
    <location>
        <begin position="2"/>
        <end position="122"/>
    </location>
</feature>
<accession>A0A060USZ6</accession>
<evidence type="ECO:0000259" key="9">
    <source>
        <dbReference type="Pfam" id="PF01850"/>
    </source>
</evidence>
<sequence length="144" mass="15854">MIVLDTNVISELLRPAPAGQVMSWIASQPLDNLYTTSITQAEMFYGVRILPEGNRRTKLEQAIAAIFREDFAGRILPFDGGAAMAFAEIAAQRKLSGRAIPQADTQIAAITHFRRAHLATRNISDFEDLSIPLINPWVSQEASS</sequence>
<evidence type="ECO:0000256" key="7">
    <source>
        <dbReference type="ARBA" id="ARBA00038093"/>
    </source>
</evidence>
<evidence type="ECO:0000256" key="1">
    <source>
        <dbReference type="ARBA" id="ARBA00001946"/>
    </source>
</evidence>
<dbReference type="SUPFAM" id="SSF88723">
    <property type="entry name" value="PIN domain-like"/>
    <property type="match status" value="1"/>
</dbReference>
<dbReference type="GO" id="GO:0000287">
    <property type="term" value="F:magnesium ion binding"/>
    <property type="evidence" value="ECO:0007669"/>
    <property type="project" value="UniProtKB-UniRule"/>
</dbReference>
<comment type="function">
    <text evidence="8">Toxic component of a toxin-antitoxin (TA) system. An RNase.</text>
</comment>
<dbReference type="Pfam" id="PF01850">
    <property type="entry name" value="PIN"/>
    <property type="match status" value="1"/>
</dbReference>
<evidence type="ECO:0000313" key="12">
    <source>
        <dbReference type="Proteomes" id="UP000193925"/>
    </source>
</evidence>
<dbReference type="Gene3D" id="3.40.50.1010">
    <property type="entry name" value="5'-nuclease"/>
    <property type="match status" value="1"/>
</dbReference>
<dbReference type="InterPro" id="IPR002716">
    <property type="entry name" value="PIN_dom"/>
</dbReference>
<keyword evidence="8" id="KW-0800">Toxin</keyword>
<keyword evidence="12" id="KW-1185">Reference proteome</keyword>
<feature type="binding site" evidence="8">
    <location>
        <position position="5"/>
    </location>
    <ligand>
        <name>Mg(2+)</name>
        <dbReference type="ChEBI" id="CHEBI:18420"/>
    </ligand>
</feature>